<dbReference type="SUPFAM" id="SSF53335">
    <property type="entry name" value="S-adenosyl-L-methionine-dependent methyltransferases"/>
    <property type="match status" value="1"/>
</dbReference>
<reference evidence="1 2" key="1">
    <citation type="submission" date="2019-07" db="EMBL/GenBank/DDBJ databases">
        <title>Genomic Encyclopedia of Archaeal and Bacterial Type Strains, Phase II (KMG-II): from individual species to whole genera.</title>
        <authorList>
            <person name="Goeker M."/>
        </authorList>
    </citation>
    <scope>NUCLEOTIDE SEQUENCE [LARGE SCALE GENOMIC DNA]</scope>
    <source>
        <strain evidence="1 2">ATCC BAA-252</strain>
    </source>
</reference>
<dbReference type="GO" id="GO:0008168">
    <property type="term" value="F:methyltransferase activity"/>
    <property type="evidence" value="ECO:0007669"/>
    <property type="project" value="UniProtKB-KW"/>
</dbReference>
<protein>
    <submittedName>
        <fullName evidence="1">Methyltransferase family protein</fullName>
    </submittedName>
</protein>
<sequence length="327" mass="36363">MAVTEYKIETLDTCPNCGAANPSAWTSSADILLRNDDFEFAYSKCRSCNIYFQQTRPTEETIGHFYRGDYGPYSRAEKSKPPFSKLHKRLLKLSRMLTGETAAAKSIKSIFSHHLGAPDSTLFDFGCGAGKLLDDQKHKFGCQTIGMDFNESLVEAAGKRGHRAYPASVEGWTNIADDSVDLIVMNHVLEHLYRPRDVFLQMFRVLKTNGALLISTPNPAGFSAQTYLSDWFALDSPRHIMLYPPATAEALLADCGFQDIRVIALPVTKDIVRSKARREGRASPWPLNADGIQAIKTAFLARREAAAGRFDQFTLLAHKPAGERKNP</sequence>
<dbReference type="PANTHER" id="PTHR43861">
    <property type="entry name" value="TRANS-ACONITATE 2-METHYLTRANSFERASE-RELATED"/>
    <property type="match status" value="1"/>
</dbReference>
<dbReference type="EMBL" id="VLLF01000003">
    <property type="protein sequence ID" value="TWI89489.1"/>
    <property type="molecule type" value="Genomic_DNA"/>
</dbReference>
<dbReference type="Gene3D" id="3.40.50.150">
    <property type="entry name" value="Vaccinia Virus protein VP39"/>
    <property type="match status" value="1"/>
</dbReference>
<gene>
    <name evidence="1" type="ORF">JM93_01692</name>
</gene>
<keyword evidence="2" id="KW-1185">Reference proteome</keyword>
<dbReference type="InterPro" id="IPR029063">
    <property type="entry name" value="SAM-dependent_MTases_sf"/>
</dbReference>
<name>A0A562T7B2_9HYPH</name>
<dbReference type="Proteomes" id="UP000320593">
    <property type="component" value="Unassembled WGS sequence"/>
</dbReference>
<dbReference type="RefSeq" id="WP_145342151.1">
    <property type="nucleotide sequence ID" value="NZ_SMLY01000063.1"/>
</dbReference>
<dbReference type="Pfam" id="PF13489">
    <property type="entry name" value="Methyltransf_23"/>
    <property type="match status" value="1"/>
</dbReference>
<proteinExistence type="predicted"/>
<keyword evidence="1" id="KW-0808">Transferase</keyword>
<dbReference type="AlphaFoldDB" id="A0A562T7B2"/>
<evidence type="ECO:0000313" key="1">
    <source>
        <dbReference type="EMBL" id="TWI89489.1"/>
    </source>
</evidence>
<organism evidence="1 2">
    <name type="scientific">Roseibium hamelinense</name>
    <dbReference type="NCBI Taxonomy" id="150831"/>
    <lineage>
        <taxon>Bacteria</taxon>
        <taxon>Pseudomonadati</taxon>
        <taxon>Pseudomonadota</taxon>
        <taxon>Alphaproteobacteria</taxon>
        <taxon>Hyphomicrobiales</taxon>
        <taxon>Stappiaceae</taxon>
        <taxon>Roseibium</taxon>
    </lineage>
</organism>
<keyword evidence="1" id="KW-0489">Methyltransferase</keyword>
<accession>A0A562T7B2</accession>
<dbReference type="OrthoDB" id="7537532at2"/>
<dbReference type="GO" id="GO:0032259">
    <property type="term" value="P:methylation"/>
    <property type="evidence" value="ECO:0007669"/>
    <property type="project" value="UniProtKB-KW"/>
</dbReference>
<evidence type="ECO:0000313" key="2">
    <source>
        <dbReference type="Proteomes" id="UP000320593"/>
    </source>
</evidence>
<dbReference type="CDD" id="cd02440">
    <property type="entry name" value="AdoMet_MTases"/>
    <property type="match status" value="1"/>
</dbReference>
<comment type="caution">
    <text evidence="1">The sequence shown here is derived from an EMBL/GenBank/DDBJ whole genome shotgun (WGS) entry which is preliminary data.</text>
</comment>